<evidence type="ECO:0000313" key="1">
    <source>
        <dbReference type="EMBL" id="KAJ8118005.1"/>
    </source>
</evidence>
<gene>
    <name evidence="1" type="ORF">OPT61_g936</name>
</gene>
<name>A0ACC2IS21_9PLEO</name>
<keyword evidence="2" id="KW-1185">Reference proteome</keyword>
<sequence length="959" mass="107785">MLPDMFATFCMIKSGQVMASYEEAYRCRTHAQWHIYTPETVNKSRPSLPSSSPPPYRSQSSNVVPNRQKAGPSSTPEDQGLWRPADSSVRRGYYESASRAQAGNHRPEPAPHTTRWAPHESLNREQELHRSEYNRDIWQGTPQNVSRQGPGQADHNWYPPRTIQFDSSLPTFPHMPGAARYLQQREDHNFQESRVASGSTSDLNGSNFGLRGTNWAYPGSKPLATAQPPNQLPVLTGPFVDDMNSQMTRNNHVSLKRPMEASGSLRGTQHAPLELSSSPEPETKRRKVTNFAQTARSRPSEIPTPTIYDGHSRLEITKMLTGSPFVKPDKVRYYAVAIGREPGVYLDWPSAEKQVHGFLHAKHRKFKSEEEALAYVELYREHSQVAPSTHVSQQPAQKSFDPGYYSASANYEPAQPSLQQTSPLNPDRGFVPPDNGLMQASEDGPKLVPEQQHVVDLILQGHNVFYTGSAGCGKSTILKAFVKQLQQRGRRVKIVAPTNLAALNVGGQTTWNFAGWTPDSMKMHINKLMDSSLGDKSWKKFDETDVLVIDEISMIENLLFERLNMVLKASRGEKYGGGAFGGIQMVVTGDLAPVKPFGRCMCGWELEKDNQHSPKEYTCTNRNCREHTFYDIDKWAFRSRAWEECNFRHVNLTQIHRQSDMMFKSILNRIRTDGTILKPHAKVLLNHTSETEGAIEVYARRVDVDRVNNDNIHKISSAALAYKCVDTFDWPEQHRSDTTLERNTYRLPGGSLSALKDHRFDTAVQLKLNQRVVLQANLDPAAGLVNGAQGSIIEFKDFDEKALPRAANNKTEIGELRGDHAKYREEQIKEFANSNGRQPWPVVRFTNGVVRTIFADCTVNVLGNEEPWCRLSRTQIPLAAGYAITVHKSQGMTLDRVTVDLARAFEPSQIYVALSRARSLKGLTVTALPRFDLGGANAQVKEFMENIVSEQKARMQVAH</sequence>
<accession>A0ACC2IS21</accession>
<dbReference type="EMBL" id="JAPHNI010000033">
    <property type="protein sequence ID" value="KAJ8118005.1"/>
    <property type="molecule type" value="Genomic_DNA"/>
</dbReference>
<organism evidence="1 2">
    <name type="scientific">Boeremia exigua</name>
    <dbReference type="NCBI Taxonomy" id="749465"/>
    <lineage>
        <taxon>Eukaryota</taxon>
        <taxon>Fungi</taxon>
        <taxon>Dikarya</taxon>
        <taxon>Ascomycota</taxon>
        <taxon>Pezizomycotina</taxon>
        <taxon>Dothideomycetes</taxon>
        <taxon>Pleosporomycetidae</taxon>
        <taxon>Pleosporales</taxon>
        <taxon>Pleosporineae</taxon>
        <taxon>Didymellaceae</taxon>
        <taxon>Boeremia</taxon>
    </lineage>
</organism>
<reference evidence="1" key="1">
    <citation type="submission" date="2022-11" db="EMBL/GenBank/DDBJ databases">
        <title>Genome Sequence of Boeremia exigua.</title>
        <authorList>
            <person name="Buettner E."/>
        </authorList>
    </citation>
    <scope>NUCLEOTIDE SEQUENCE</scope>
    <source>
        <strain evidence="1">CU02</strain>
    </source>
</reference>
<comment type="caution">
    <text evidence="1">The sequence shown here is derived from an EMBL/GenBank/DDBJ whole genome shotgun (WGS) entry which is preliminary data.</text>
</comment>
<evidence type="ECO:0000313" key="2">
    <source>
        <dbReference type="Proteomes" id="UP001153331"/>
    </source>
</evidence>
<dbReference type="Proteomes" id="UP001153331">
    <property type="component" value="Unassembled WGS sequence"/>
</dbReference>
<protein>
    <submittedName>
        <fullName evidence="1">Uncharacterized protein</fullName>
    </submittedName>
</protein>
<proteinExistence type="predicted"/>